<evidence type="ECO:0000313" key="1">
    <source>
        <dbReference type="EMBL" id="OAO81860.1"/>
    </source>
</evidence>
<proteinExistence type="predicted"/>
<comment type="caution">
    <text evidence="1">The sequence shown here is derived from an EMBL/GenBank/DDBJ whole genome shotgun (WGS) entry which is preliminary data.</text>
</comment>
<protein>
    <submittedName>
        <fullName evidence="1">Uncharacterized protein</fullName>
    </submittedName>
</protein>
<evidence type="ECO:0000313" key="2">
    <source>
        <dbReference type="Proteomes" id="UP000078336"/>
    </source>
</evidence>
<dbReference type="AlphaFoldDB" id="A0A178TKJ1"/>
<accession>A0A178TKJ1</accession>
<keyword evidence="2" id="KW-1185">Reference proteome</keyword>
<dbReference type="Proteomes" id="UP000078336">
    <property type="component" value="Unassembled WGS sequence"/>
</dbReference>
<sequence>MIPHYFKLPGTDLDNRPEAEVAVGETAGRTIFIGSPPSPVGK</sequence>
<organism evidence="1 2">
    <name type="scientific">Anoxybacillus flavithermus</name>
    <dbReference type="NCBI Taxonomy" id="33934"/>
    <lineage>
        <taxon>Bacteria</taxon>
        <taxon>Bacillati</taxon>
        <taxon>Bacillota</taxon>
        <taxon>Bacilli</taxon>
        <taxon>Bacillales</taxon>
        <taxon>Anoxybacillaceae</taxon>
        <taxon>Anoxybacillus</taxon>
    </lineage>
</organism>
<gene>
    <name evidence="1" type="ORF">TAF16_0494</name>
</gene>
<reference evidence="1 2" key="1">
    <citation type="submission" date="2016-03" db="EMBL/GenBank/DDBJ databases">
        <title>Spore heat resistance.</title>
        <authorList>
            <person name="Boekhorst J."/>
            <person name="Berendsen E.M."/>
            <person name="Wells-Bennik M.H."/>
            <person name="Kuipers O.P."/>
        </authorList>
    </citation>
    <scope>NUCLEOTIDE SEQUENCE [LARGE SCALE GENOMIC DNA]</scope>
    <source>
        <strain evidence="1 2">AF16</strain>
    </source>
</reference>
<name>A0A178TKJ1_9BACL</name>
<dbReference type="EMBL" id="LUCQ01000040">
    <property type="protein sequence ID" value="OAO81860.1"/>
    <property type="molecule type" value="Genomic_DNA"/>
</dbReference>